<evidence type="ECO:0000313" key="3">
    <source>
        <dbReference type="Proteomes" id="UP001595912"/>
    </source>
</evidence>
<name>A0ABV9W2N6_9ACTN</name>
<keyword evidence="1" id="KW-0812">Transmembrane</keyword>
<keyword evidence="3" id="KW-1185">Reference proteome</keyword>
<evidence type="ECO:0000256" key="1">
    <source>
        <dbReference type="SAM" id="Phobius"/>
    </source>
</evidence>
<feature type="transmembrane region" description="Helical" evidence="1">
    <location>
        <begin position="235"/>
        <end position="256"/>
    </location>
</feature>
<keyword evidence="1" id="KW-1133">Transmembrane helix</keyword>
<comment type="caution">
    <text evidence="2">The sequence shown here is derived from an EMBL/GenBank/DDBJ whole genome shotgun (WGS) entry which is preliminary data.</text>
</comment>
<organism evidence="2 3">
    <name type="scientific">Dactylosporangium cerinum</name>
    <dbReference type="NCBI Taxonomy" id="1434730"/>
    <lineage>
        <taxon>Bacteria</taxon>
        <taxon>Bacillati</taxon>
        <taxon>Actinomycetota</taxon>
        <taxon>Actinomycetes</taxon>
        <taxon>Micromonosporales</taxon>
        <taxon>Micromonosporaceae</taxon>
        <taxon>Dactylosporangium</taxon>
    </lineage>
</organism>
<gene>
    <name evidence="2" type="ORF">ACFPIJ_29500</name>
</gene>
<feature type="transmembrane region" description="Helical" evidence="1">
    <location>
        <begin position="57"/>
        <end position="79"/>
    </location>
</feature>
<accession>A0ABV9W2N6</accession>
<feature type="transmembrane region" description="Helical" evidence="1">
    <location>
        <begin position="18"/>
        <end position="37"/>
    </location>
</feature>
<feature type="transmembrane region" description="Helical" evidence="1">
    <location>
        <begin position="100"/>
        <end position="126"/>
    </location>
</feature>
<proteinExistence type="predicted"/>
<dbReference type="Proteomes" id="UP001595912">
    <property type="component" value="Unassembled WGS sequence"/>
</dbReference>
<feature type="transmembrane region" description="Helical" evidence="1">
    <location>
        <begin position="154"/>
        <end position="174"/>
    </location>
</feature>
<dbReference type="RefSeq" id="WP_380120946.1">
    <property type="nucleotide sequence ID" value="NZ_JBHSIU010000041.1"/>
</dbReference>
<sequence>MRLLQAEGSKLATVRGTWWLLAGVLVMMVGIAAAVTLNVDLPHCGPDTTCMEDTPRLSLFGTRLAQVLVVVLAAAVICSEYENRMAMTTFSATPKRLRVYAAKAAVLTAAVAVVGAAAVAGTLLLARFTLPYHGYTAARGYPVLSATDGDLQRAAGGTVLYLCLVGLMSLGIGAATRSQATTISTVLGLLFLFPLARAFVTAPRWQDRLHKWGPMDAGLAIQNTLHPAPGPISPWHGLGVLALWALAALVAGALVVRFRDA</sequence>
<keyword evidence="1" id="KW-0472">Membrane</keyword>
<evidence type="ECO:0000313" key="2">
    <source>
        <dbReference type="EMBL" id="MFC5001956.1"/>
    </source>
</evidence>
<protein>
    <submittedName>
        <fullName evidence="2">ABC transporter permease</fullName>
    </submittedName>
</protein>
<dbReference type="EMBL" id="JBHSIU010000041">
    <property type="protein sequence ID" value="MFC5001956.1"/>
    <property type="molecule type" value="Genomic_DNA"/>
</dbReference>
<reference evidence="3" key="1">
    <citation type="journal article" date="2019" name="Int. J. Syst. Evol. Microbiol.">
        <title>The Global Catalogue of Microorganisms (GCM) 10K type strain sequencing project: providing services to taxonomists for standard genome sequencing and annotation.</title>
        <authorList>
            <consortium name="The Broad Institute Genomics Platform"/>
            <consortium name="The Broad Institute Genome Sequencing Center for Infectious Disease"/>
            <person name="Wu L."/>
            <person name="Ma J."/>
        </authorList>
    </citation>
    <scope>NUCLEOTIDE SEQUENCE [LARGE SCALE GENOMIC DNA]</scope>
    <source>
        <strain evidence="3">CGMCC 4.7152</strain>
    </source>
</reference>
<feature type="transmembrane region" description="Helical" evidence="1">
    <location>
        <begin position="186"/>
        <end position="205"/>
    </location>
</feature>